<dbReference type="PANTHER" id="PTHR43252">
    <property type="entry name" value="TRANSCRIPTIONAL REGULATOR YQJI"/>
    <property type="match status" value="1"/>
</dbReference>
<evidence type="ECO:0000313" key="3">
    <source>
        <dbReference type="EMBL" id="PPC79428.1"/>
    </source>
</evidence>
<evidence type="ECO:0000313" key="4">
    <source>
        <dbReference type="Proteomes" id="UP000238196"/>
    </source>
</evidence>
<dbReference type="InterPro" id="IPR014543">
    <property type="entry name" value="UCP028291"/>
</dbReference>
<dbReference type="EMBL" id="PRLP01000001">
    <property type="protein sequence ID" value="PPC79428.1"/>
    <property type="molecule type" value="Genomic_DNA"/>
</dbReference>
<evidence type="ECO:0000259" key="2">
    <source>
        <dbReference type="Pfam" id="PF03551"/>
    </source>
</evidence>
<dbReference type="Pfam" id="PF03551">
    <property type="entry name" value="PadR"/>
    <property type="match status" value="1"/>
</dbReference>
<protein>
    <submittedName>
        <fullName evidence="3">DUF2218 domain-containing protein</fullName>
    </submittedName>
</protein>
<dbReference type="Gene3D" id="3.30.310.50">
    <property type="entry name" value="Alpha-D-phosphohexomutase, C-terminal domain"/>
    <property type="match status" value="1"/>
</dbReference>
<dbReference type="Proteomes" id="UP000238196">
    <property type="component" value="Unassembled WGS sequence"/>
</dbReference>
<gene>
    <name evidence="3" type="ORF">C4K68_00495</name>
</gene>
<feature type="domain" description="Transcription regulator PadR N-terminal" evidence="2">
    <location>
        <begin position="46"/>
        <end position="115"/>
    </location>
</feature>
<name>A0A2S5KXJ0_9PROT</name>
<accession>A0A2S5KXJ0</accession>
<dbReference type="Gene3D" id="1.10.10.10">
    <property type="entry name" value="Winged helix-like DNA-binding domain superfamily/Winged helix DNA-binding domain"/>
    <property type="match status" value="1"/>
</dbReference>
<dbReference type="OrthoDB" id="9814826at2"/>
<dbReference type="SUPFAM" id="SSF46785">
    <property type="entry name" value="Winged helix' DNA-binding domain"/>
    <property type="match status" value="1"/>
</dbReference>
<proteinExistence type="predicted"/>
<sequence length="292" mass="32220">MDSDQDNAPVTPDMDDSVQAGASKKGSRGGRRGSRLFDYGELRLLLLAMLAEQPSHGYELIKAIKERFGGYYSPSPGVIYPTLTWLYDRGYAVIDTEDGGRKRYSITSEGQAFLQANKAATDMLMARISRPDAGSPPEQIVRAMDKLKLALSLRMKRAPLEESVLDKIAAVIEEAAAQVEQLMNASPVSNAYAQHVAEVSTAHAERYLRRLCNHFQHRSPVTSDERSGQIRLSIGEIHLLATDNVLKLTLLAASDDQVLKLRDIIESHLRLTASREELQIDWQACEPAAASA</sequence>
<dbReference type="InterPro" id="IPR036390">
    <property type="entry name" value="WH_DNA-bd_sf"/>
</dbReference>
<dbReference type="PANTHER" id="PTHR43252:SF7">
    <property type="entry name" value="TRANSCRIPTIONAL REGULATOR YQJI"/>
    <property type="match status" value="1"/>
</dbReference>
<reference evidence="3 4" key="1">
    <citation type="submission" date="2018-02" db="EMBL/GenBank/DDBJ databases">
        <title>novel marine gammaproteobacteria from coastal saline agro ecosystem.</title>
        <authorList>
            <person name="Krishnan R."/>
            <person name="Ramesh Kumar N."/>
        </authorList>
    </citation>
    <scope>NUCLEOTIDE SEQUENCE [LARGE SCALE GENOMIC DNA]</scope>
    <source>
        <strain evidence="3 4">228</strain>
    </source>
</reference>
<dbReference type="InterPro" id="IPR036388">
    <property type="entry name" value="WH-like_DNA-bd_sf"/>
</dbReference>
<evidence type="ECO:0000256" key="1">
    <source>
        <dbReference type="SAM" id="MobiDB-lite"/>
    </source>
</evidence>
<dbReference type="AlphaFoldDB" id="A0A2S5KXJ0"/>
<feature type="region of interest" description="Disordered" evidence="1">
    <location>
        <begin position="1"/>
        <end position="32"/>
    </location>
</feature>
<dbReference type="Pfam" id="PF09981">
    <property type="entry name" value="DUF2218"/>
    <property type="match status" value="1"/>
</dbReference>
<comment type="caution">
    <text evidence="3">The sequence shown here is derived from an EMBL/GenBank/DDBJ whole genome shotgun (WGS) entry which is preliminary data.</text>
</comment>
<dbReference type="InterPro" id="IPR005149">
    <property type="entry name" value="Tscrpt_reg_PadR_N"/>
</dbReference>
<organism evidence="3 4">
    <name type="scientific">Proteobacteria bacterium 228</name>
    <dbReference type="NCBI Taxonomy" id="2083153"/>
    <lineage>
        <taxon>Bacteria</taxon>
        <taxon>Pseudomonadati</taxon>
        <taxon>Pseudomonadota</taxon>
    </lineage>
</organism>